<keyword evidence="3" id="KW-1185">Reference proteome</keyword>
<name>A0A9D4B240_9SAUR</name>
<feature type="compositionally biased region" description="Basic and acidic residues" evidence="1">
    <location>
        <begin position="252"/>
        <end position="268"/>
    </location>
</feature>
<dbReference type="Proteomes" id="UP000827986">
    <property type="component" value="Unassembled WGS sequence"/>
</dbReference>
<reference evidence="2" key="1">
    <citation type="submission" date="2021-09" db="EMBL/GenBank/DDBJ databases">
        <title>The genome of Mauremys mutica provides insights into the evolution of semi-aquatic lifestyle.</title>
        <authorList>
            <person name="Gong S."/>
            <person name="Gao Y."/>
        </authorList>
    </citation>
    <scope>NUCLEOTIDE SEQUENCE</scope>
    <source>
        <strain evidence="2">MM-2020</strain>
        <tissue evidence="2">Muscle</tissue>
    </source>
</reference>
<evidence type="ECO:0000313" key="2">
    <source>
        <dbReference type="EMBL" id="KAH1177869.1"/>
    </source>
</evidence>
<feature type="compositionally biased region" description="Polar residues" evidence="1">
    <location>
        <begin position="161"/>
        <end position="171"/>
    </location>
</feature>
<dbReference type="EMBL" id="JAHDVG010000474">
    <property type="protein sequence ID" value="KAH1177869.1"/>
    <property type="molecule type" value="Genomic_DNA"/>
</dbReference>
<dbReference type="GO" id="GO:0005737">
    <property type="term" value="C:cytoplasm"/>
    <property type="evidence" value="ECO:0007669"/>
    <property type="project" value="TreeGrafter"/>
</dbReference>
<evidence type="ECO:0000313" key="3">
    <source>
        <dbReference type="Proteomes" id="UP000827986"/>
    </source>
</evidence>
<protein>
    <submittedName>
        <fullName evidence="2">Uncharacterized protein</fullName>
    </submittedName>
</protein>
<dbReference type="PANTHER" id="PTHR22741">
    <property type="entry name" value="P140CAP/SNIP-RELATED"/>
    <property type="match status" value="1"/>
</dbReference>
<accession>A0A9D4B240</accession>
<feature type="region of interest" description="Disordered" evidence="1">
    <location>
        <begin position="246"/>
        <end position="268"/>
    </location>
</feature>
<dbReference type="AlphaFoldDB" id="A0A9D4B240"/>
<proteinExistence type="predicted"/>
<comment type="caution">
    <text evidence="2">The sequence shown here is derived from an EMBL/GenBank/DDBJ whole genome shotgun (WGS) entry which is preliminary data.</text>
</comment>
<gene>
    <name evidence="2" type="ORF">KIL84_011571</name>
</gene>
<dbReference type="PANTHER" id="PTHR22741:SF11">
    <property type="entry name" value="SICKLE TAIL PROTEIN HOMOLOG"/>
    <property type="match status" value="1"/>
</dbReference>
<dbReference type="InterPro" id="IPR051825">
    <property type="entry name" value="SRCIN1"/>
</dbReference>
<organism evidence="2 3">
    <name type="scientific">Mauremys mutica</name>
    <name type="common">yellowpond turtle</name>
    <dbReference type="NCBI Taxonomy" id="74926"/>
    <lineage>
        <taxon>Eukaryota</taxon>
        <taxon>Metazoa</taxon>
        <taxon>Chordata</taxon>
        <taxon>Craniata</taxon>
        <taxon>Vertebrata</taxon>
        <taxon>Euteleostomi</taxon>
        <taxon>Archelosauria</taxon>
        <taxon>Testudinata</taxon>
        <taxon>Testudines</taxon>
        <taxon>Cryptodira</taxon>
        <taxon>Durocryptodira</taxon>
        <taxon>Testudinoidea</taxon>
        <taxon>Geoemydidae</taxon>
        <taxon>Geoemydinae</taxon>
        <taxon>Mauremys</taxon>
    </lineage>
</organism>
<feature type="region of interest" description="Disordered" evidence="1">
    <location>
        <begin position="160"/>
        <end position="187"/>
    </location>
</feature>
<evidence type="ECO:0000256" key="1">
    <source>
        <dbReference type="SAM" id="MobiDB-lite"/>
    </source>
</evidence>
<sequence>MYEEEEGEVEPEPPVLLVPMVASSSPDEAIIPTSLSLSDDHHEYQELLQRMVMDLALLLEEVQDSQHQLLDIFQCHGPSRTTLSINKAILQLAQMNCLYYPQSLGGAVFFSFTILSCAKQLVNFLTEKVAVCLPLDQGKNNLHVTSLDDAECLRSKELLATGNNNTSNPKPTRNIPRRHTVGGPRSSKEILGMQTSEMDRKREAFLEHLKQKYPHHATAIMGHQERLRDQARSRFYANDRVLLQKGKRKHGRDMEGILPDNRKGLQQN</sequence>